<sequence length="88" mass="10269">VNKSQSKRWKFELKKNTSLGLCLQCTNHGLWTIPSVWKKFHRCANCVFQTTSKLTAREIFDKTLQKSIKIETNDEGLSSSRDHNSKRR</sequence>
<dbReference type="EMBL" id="JACEIK010003347">
    <property type="protein sequence ID" value="MCD9641393.1"/>
    <property type="molecule type" value="Genomic_DNA"/>
</dbReference>
<organism evidence="1 2">
    <name type="scientific">Datura stramonium</name>
    <name type="common">Jimsonweed</name>
    <name type="synonym">Common thornapple</name>
    <dbReference type="NCBI Taxonomy" id="4076"/>
    <lineage>
        <taxon>Eukaryota</taxon>
        <taxon>Viridiplantae</taxon>
        <taxon>Streptophyta</taxon>
        <taxon>Embryophyta</taxon>
        <taxon>Tracheophyta</taxon>
        <taxon>Spermatophyta</taxon>
        <taxon>Magnoliopsida</taxon>
        <taxon>eudicotyledons</taxon>
        <taxon>Gunneridae</taxon>
        <taxon>Pentapetalae</taxon>
        <taxon>asterids</taxon>
        <taxon>lamiids</taxon>
        <taxon>Solanales</taxon>
        <taxon>Solanaceae</taxon>
        <taxon>Solanoideae</taxon>
        <taxon>Datureae</taxon>
        <taxon>Datura</taxon>
    </lineage>
</organism>
<proteinExistence type="predicted"/>
<evidence type="ECO:0000313" key="2">
    <source>
        <dbReference type="Proteomes" id="UP000823775"/>
    </source>
</evidence>
<accession>A0ABS8V571</accession>
<keyword evidence="2" id="KW-1185">Reference proteome</keyword>
<protein>
    <submittedName>
        <fullName evidence="1">Uncharacterized protein</fullName>
    </submittedName>
</protein>
<dbReference type="Proteomes" id="UP000823775">
    <property type="component" value="Unassembled WGS sequence"/>
</dbReference>
<feature type="non-terminal residue" evidence="1">
    <location>
        <position position="1"/>
    </location>
</feature>
<gene>
    <name evidence="1" type="ORF">HAX54_027560</name>
</gene>
<evidence type="ECO:0000313" key="1">
    <source>
        <dbReference type="EMBL" id="MCD9641393.1"/>
    </source>
</evidence>
<comment type="caution">
    <text evidence="1">The sequence shown here is derived from an EMBL/GenBank/DDBJ whole genome shotgun (WGS) entry which is preliminary data.</text>
</comment>
<reference evidence="1 2" key="1">
    <citation type="journal article" date="2021" name="BMC Genomics">
        <title>Datura genome reveals duplications of psychoactive alkaloid biosynthetic genes and high mutation rate following tissue culture.</title>
        <authorList>
            <person name="Rajewski A."/>
            <person name="Carter-House D."/>
            <person name="Stajich J."/>
            <person name="Litt A."/>
        </authorList>
    </citation>
    <scope>NUCLEOTIDE SEQUENCE [LARGE SCALE GENOMIC DNA]</scope>
    <source>
        <strain evidence="1">AR-01</strain>
    </source>
</reference>
<name>A0ABS8V571_DATST</name>
<feature type="non-terminal residue" evidence="1">
    <location>
        <position position="88"/>
    </location>
</feature>